<dbReference type="OrthoDB" id="4169718at2"/>
<comment type="similarity">
    <text evidence="1">Belongs to the thioesterase family.</text>
</comment>
<evidence type="ECO:0000313" key="4">
    <source>
        <dbReference type="EMBL" id="KZB79444.1"/>
    </source>
</evidence>
<dbReference type="AlphaFoldDB" id="A0A154M491"/>
<dbReference type="SMART" id="SM00824">
    <property type="entry name" value="PKS_TE"/>
    <property type="match status" value="1"/>
</dbReference>
<dbReference type="Proteomes" id="UP000076321">
    <property type="component" value="Unassembled WGS sequence"/>
</dbReference>
<keyword evidence="7" id="KW-1185">Reference proteome</keyword>
<dbReference type="PANTHER" id="PTHR11487:SF0">
    <property type="entry name" value="S-ACYL FATTY ACID SYNTHASE THIOESTERASE, MEDIUM CHAIN"/>
    <property type="match status" value="1"/>
</dbReference>
<reference evidence="4 6" key="1">
    <citation type="submission" date="2015-12" db="EMBL/GenBank/DDBJ databases">
        <title>Amycolatopsis regifaucium genome sequencing and assembly.</title>
        <authorList>
            <person name="Mayilraj S."/>
        </authorList>
    </citation>
    <scope>NUCLEOTIDE SEQUENCE [LARGE SCALE GENOMIC DNA]</scope>
    <source>
        <strain evidence="4 6">GY080</strain>
    </source>
</reference>
<comment type="caution">
    <text evidence="4">The sequence shown here is derived from an EMBL/GenBank/DDBJ whole genome shotgun (WGS) entry which is preliminary data.</text>
</comment>
<dbReference type="RefSeq" id="WP_061980789.1">
    <property type="nucleotide sequence ID" value="NZ_FOPQ01000002.1"/>
</dbReference>
<evidence type="ECO:0000256" key="1">
    <source>
        <dbReference type="ARBA" id="ARBA00007169"/>
    </source>
</evidence>
<dbReference type="InterPro" id="IPR001031">
    <property type="entry name" value="Thioesterase"/>
</dbReference>
<accession>A0A154M491</accession>
<feature type="domain" description="Thioesterase TesA-like" evidence="3">
    <location>
        <begin position="25"/>
        <end position="244"/>
    </location>
</feature>
<dbReference type="SUPFAM" id="SSF53474">
    <property type="entry name" value="alpha/beta-Hydrolases"/>
    <property type="match status" value="1"/>
</dbReference>
<evidence type="ECO:0000259" key="3">
    <source>
        <dbReference type="SMART" id="SM00824"/>
    </source>
</evidence>
<evidence type="ECO:0000313" key="5">
    <source>
        <dbReference type="EMBL" id="OKA07625.1"/>
    </source>
</evidence>
<dbReference type="GO" id="GO:0008610">
    <property type="term" value="P:lipid biosynthetic process"/>
    <property type="evidence" value="ECO:0007669"/>
    <property type="project" value="TreeGrafter"/>
</dbReference>
<proteinExistence type="inferred from homology"/>
<gene>
    <name evidence="5" type="ORF">ATP06_0217550</name>
    <name evidence="4" type="ORF">AVL48_17865</name>
</gene>
<dbReference type="EMBL" id="LQCI01000052">
    <property type="protein sequence ID" value="KZB79444.1"/>
    <property type="molecule type" value="Genomic_DNA"/>
</dbReference>
<organism evidence="4 6">
    <name type="scientific">Amycolatopsis regifaucium</name>
    <dbReference type="NCBI Taxonomy" id="546365"/>
    <lineage>
        <taxon>Bacteria</taxon>
        <taxon>Bacillati</taxon>
        <taxon>Actinomycetota</taxon>
        <taxon>Actinomycetes</taxon>
        <taxon>Pseudonocardiales</taxon>
        <taxon>Pseudonocardiaceae</taxon>
        <taxon>Amycolatopsis</taxon>
    </lineage>
</organism>
<dbReference type="PANTHER" id="PTHR11487">
    <property type="entry name" value="THIOESTERASE"/>
    <property type="match status" value="1"/>
</dbReference>
<dbReference type="Pfam" id="PF00975">
    <property type="entry name" value="Thioesterase"/>
    <property type="match status" value="1"/>
</dbReference>
<evidence type="ECO:0000313" key="6">
    <source>
        <dbReference type="Proteomes" id="UP000076321"/>
    </source>
</evidence>
<dbReference type="EMBL" id="LOBU02000013">
    <property type="protein sequence ID" value="OKA07625.1"/>
    <property type="molecule type" value="Genomic_DNA"/>
</dbReference>
<dbReference type="GO" id="GO:0016787">
    <property type="term" value="F:hydrolase activity"/>
    <property type="evidence" value="ECO:0007669"/>
    <property type="project" value="UniProtKB-KW"/>
</dbReference>
<protein>
    <submittedName>
        <fullName evidence="4">Oleoyl-ACP hydrolase</fullName>
    </submittedName>
    <submittedName>
        <fullName evidence="5">Thioesterase</fullName>
    </submittedName>
</protein>
<evidence type="ECO:0000256" key="2">
    <source>
        <dbReference type="ARBA" id="ARBA00022801"/>
    </source>
</evidence>
<dbReference type="InterPro" id="IPR029058">
    <property type="entry name" value="AB_hydrolase_fold"/>
</dbReference>
<sequence length="248" mass="26873">MAVPALRAWTRRFHPAPAAGTRLVVCPHAGGSASGYRALSAALSPTVEVHTVQYPGRQDRLAEPVIDDLHVLAERLVDVVSAIPRPFALFGHSMGASVAFEVARRLETRGVVPAALFVSARRGPDVYKEKMHHLADDATFIAEVNLLGGTNAMVLDDPDIRQLVLPALRGDYKAIETYRYRPGPDVTCPVVALTGNADPVLTTPDVENWREHTTGPFELEVFEGGHFYLDDHLDAVVAKILGTLTVSP</sequence>
<dbReference type="InterPro" id="IPR020802">
    <property type="entry name" value="TesA-like"/>
</dbReference>
<dbReference type="InterPro" id="IPR012223">
    <property type="entry name" value="TEII"/>
</dbReference>
<dbReference type="Proteomes" id="UP000186883">
    <property type="component" value="Unassembled WGS sequence"/>
</dbReference>
<reference evidence="5 7" key="2">
    <citation type="submission" date="2016-11" db="EMBL/GenBank/DDBJ databases">
        <title>Genome sequencing of Amycolatopsis regifaucium.</title>
        <authorList>
            <person name="Mayilraj S."/>
            <person name="Kaur N."/>
        </authorList>
    </citation>
    <scope>NUCLEOTIDE SEQUENCE [LARGE SCALE GENOMIC DNA]</scope>
    <source>
        <strain evidence="5 7">GY080</strain>
    </source>
</reference>
<dbReference type="Gene3D" id="3.40.50.1820">
    <property type="entry name" value="alpha/beta hydrolase"/>
    <property type="match status" value="1"/>
</dbReference>
<name>A0A154M491_9PSEU</name>
<keyword evidence="2 4" id="KW-0378">Hydrolase</keyword>
<evidence type="ECO:0000313" key="7">
    <source>
        <dbReference type="Proteomes" id="UP000186883"/>
    </source>
</evidence>